<dbReference type="GO" id="GO:0009507">
    <property type="term" value="C:chloroplast"/>
    <property type="evidence" value="ECO:0007669"/>
    <property type="project" value="UniProtKB-SubCell"/>
</dbReference>
<keyword evidence="3 7" id="KW-0689">Ribosomal protein</keyword>
<evidence type="ECO:0000256" key="2">
    <source>
        <dbReference type="ARBA" id="ARBA00008560"/>
    </source>
</evidence>
<reference evidence="8" key="2">
    <citation type="journal article" date="2011" name="Mol. Biol. Evol.">
        <title>Extreme reconfiguration of plastid genomes in the angiosperm family Geraniaceae: rearrangements, repeats, and codon usage.</title>
        <authorList>
            <person name="Guisinger M.M."/>
            <person name="Kuehl J.V."/>
            <person name="Boore J.L."/>
            <person name="Jansen R.K."/>
        </authorList>
    </citation>
    <scope>NUCLEOTIDE SEQUENCE</scope>
</reference>
<dbReference type="GO" id="GO:0015934">
    <property type="term" value="C:large ribosomal subunit"/>
    <property type="evidence" value="ECO:0007669"/>
    <property type="project" value="InterPro"/>
</dbReference>
<dbReference type="EMBL" id="EU922432">
    <property type="protein sequence ID" value="ACH47389.1"/>
    <property type="molecule type" value="Genomic_DNA"/>
</dbReference>
<dbReference type="GO" id="GO:0006412">
    <property type="term" value="P:translation"/>
    <property type="evidence" value="ECO:0007669"/>
    <property type="project" value="InterPro"/>
</dbReference>
<keyword evidence="4" id="KW-0687">Ribonucleoprotein</keyword>
<proteinExistence type="inferred from homology"/>
<dbReference type="AlphaFoldDB" id="B7T3T9"/>
<evidence type="ECO:0000256" key="3">
    <source>
        <dbReference type="ARBA" id="ARBA00022980"/>
    </source>
</evidence>
<keyword evidence="7" id="KW-0150">Chloroplast</keyword>
<geneLocation type="plastid" evidence="7"/>
<dbReference type="EMBL" id="HM125538">
    <property type="protein sequence ID" value="ADJ66484.1"/>
    <property type="molecule type" value="Genomic_DNA"/>
</dbReference>
<dbReference type="RefSeq" id="YP_003934361.1">
    <property type="nucleotide sequence ID" value="NC_014582.1"/>
</dbReference>
<dbReference type="InterPro" id="IPR002677">
    <property type="entry name" value="Ribosomal_bL32"/>
</dbReference>
<name>B7T3T9_9ROSI</name>
<dbReference type="GeneID" id="9830095"/>
<dbReference type="InterPro" id="IPR044958">
    <property type="entry name" value="Ribosomal_bL32_plant/cyanobact"/>
</dbReference>
<gene>
    <name evidence="7" type="primary">rpl32</name>
</gene>
<sequence>MAVPKKGISRSKKRVRKNIWKGKGSGAALKAFSLAKSFSTGKSKGFVFCDKSDKKEIKKARRRVQGFTPQKNFDLTREVKSQ</sequence>
<dbReference type="EMBL" id="HM125538">
    <property type="protein sequence ID" value="ADJ66496.1"/>
    <property type="molecule type" value="Genomic_DNA"/>
</dbReference>
<evidence type="ECO:0000256" key="1">
    <source>
        <dbReference type="ARBA" id="ARBA00004229"/>
    </source>
</evidence>
<protein>
    <recommendedName>
        <fullName evidence="5">Large ribosomal subunit protein bL32c</fullName>
    </recommendedName>
    <alternativeName>
        <fullName evidence="6">50S ribosomal protein L32, chloroplastic</fullName>
    </alternativeName>
</protein>
<evidence type="ECO:0000313" key="7">
    <source>
        <dbReference type="EMBL" id="ACH47389.1"/>
    </source>
</evidence>
<accession>B7T3T9</accession>
<evidence type="ECO:0000256" key="4">
    <source>
        <dbReference type="ARBA" id="ARBA00023274"/>
    </source>
</evidence>
<dbReference type="HAMAP" id="MF_00340">
    <property type="entry name" value="Ribosomal_bL32"/>
    <property type="match status" value="1"/>
</dbReference>
<dbReference type="PANTHER" id="PTHR36083">
    <property type="entry name" value="50S RIBOSOMAL PROTEIN L32, CHLOROPLASTIC"/>
    <property type="match status" value="1"/>
</dbReference>
<keyword evidence="7" id="KW-0934">Plastid</keyword>
<dbReference type="GeneID" id="9830109"/>
<dbReference type="RefSeq" id="YP_003934349.1">
    <property type="nucleotide sequence ID" value="NC_014582.1"/>
</dbReference>
<evidence type="ECO:0000256" key="6">
    <source>
        <dbReference type="ARBA" id="ARBA00035431"/>
    </source>
</evidence>
<comment type="similarity">
    <text evidence="2">Belongs to the bacterial ribosomal protein bL32 family.</text>
</comment>
<comment type="subcellular location">
    <subcellularLocation>
        <location evidence="1">Plastid</location>
        <location evidence="1">Chloroplast</location>
    </subcellularLocation>
</comment>
<organism evidence="7">
    <name type="scientific">Monsonia speciosa</name>
    <dbReference type="NCBI Taxonomy" id="163694"/>
    <lineage>
        <taxon>Eukaryota</taxon>
        <taxon>Viridiplantae</taxon>
        <taxon>Streptophyta</taxon>
        <taxon>Embryophyta</taxon>
        <taxon>Tracheophyta</taxon>
        <taxon>Spermatophyta</taxon>
        <taxon>Magnoliopsida</taxon>
        <taxon>eudicotyledons</taxon>
        <taxon>Gunneridae</taxon>
        <taxon>Pentapetalae</taxon>
        <taxon>rosids</taxon>
        <taxon>malvids</taxon>
        <taxon>Geraniales</taxon>
        <taxon>Geraniaceae</taxon>
        <taxon>Monsonia</taxon>
    </lineage>
</organism>
<dbReference type="GO" id="GO:0003735">
    <property type="term" value="F:structural constituent of ribosome"/>
    <property type="evidence" value="ECO:0007669"/>
    <property type="project" value="InterPro"/>
</dbReference>
<evidence type="ECO:0000313" key="8">
    <source>
        <dbReference type="EMBL" id="ADJ66484.1"/>
    </source>
</evidence>
<dbReference type="PANTHER" id="PTHR36083:SF1">
    <property type="entry name" value="LARGE RIBOSOMAL SUBUNIT PROTEIN BL32C"/>
    <property type="match status" value="1"/>
</dbReference>
<evidence type="ECO:0000256" key="5">
    <source>
        <dbReference type="ARBA" id="ARBA00035280"/>
    </source>
</evidence>
<reference evidence="7" key="1">
    <citation type="journal article" date="2008" name="Proc. Natl. Acad. Sci. U.S.A.">
        <title>Genome-wide analyses of Geraniaceae plastid DNA reveal unprecedented patterns of increased nucleotide substitutions.</title>
        <authorList>
            <person name="Guisinger M.M."/>
            <person name="Kuehl J.V."/>
            <person name="Boore J.L."/>
            <person name="Jansen R.K."/>
        </authorList>
    </citation>
    <scope>NUCLEOTIDE SEQUENCE</scope>
</reference>